<dbReference type="AlphaFoldDB" id="A0A4Y2B3B5"/>
<dbReference type="Proteomes" id="UP000499080">
    <property type="component" value="Unassembled WGS sequence"/>
</dbReference>
<accession>A0A4Y2B3B5</accession>
<feature type="compositionally biased region" description="Basic and acidic residues" evidence="1">
    <location>
        <begin position="1"/>
        <end position="12"/>
    </location>
</feature>
<evidence type="ECO:0000313" key="2">
    <source>
        <dbReference type="EMBL" id="GBL85969.1"/>
    </source>
</evidence>
<organism evidence="2 3">
    <name type="scientific">Araneus ventricosus</name>
    <name type="common">Orbweaver spider</name>
    <name type="synonym">Epeira ventricosa</name>
    <dbReference type="NCBI Taxonomy" id="182803"/>
    <lineage>
        <taxon>Eukaryota</taxon>
        <taxon>Metazoa</taxon>
        <taxon>Ecdysozoa</taxon>
        <taxon>Arthropoda</taxon>
        <taxon>Chelicerata</taxon>
        <taxon>Arachnida</taxon>
        <taxon>Araneae</taxon>
        <taxon>Araneomorphae</taxon>
        <taxon>Entelegynae</taxon>
        <taxon>Araneoidea</taxon>
        <taxon>Araneidae</taxon>
        <taxon>Araneus</taxon>
    </lineage>
</organism>
<feature type="compositionally biased region" description="Basic residues" evidence="1">
    <location>
        <begin position="87"/>
        <end position="96"/>
    </location>
</feature>
<reference evidence="2 3" key="1">
    <citation type="journal article" date="2019" name="Sci. Rep.">
        <title>Orb-weaving spider Araneus ventricosus genome elucidates the spidroin gene catalogue.</title>
        <authorList>
            <person name="Kono N."/>
            <person name="Nakamura H."/>
            <person name="Ohtoshi R."/>
            <person name="Moran D.A.P."/>
            <person name="Shinohara A."/>
            <person name="Yoshida Y."/>
            <person name="Fujiwara M."/>
            <person name="Mori M."/>
            <person name="Tomita M."/>
            <person name="Arakawa K."/>
        </authorList>
    </citation>
    <scope>NUCLEOTIDE SEQUENCE [LARGE SCALE GENOMIC DNA]</scope>
</reference>
<protein>
    <submittedName>
        <fullName evidence="2">Uncharacterized protein</fullName>
    </submittedName>
</protein>
<comment type="caution">
    <text evidence="2">The sequence shown here is derived from an EMBL/GenBank/DDBJ whole genome shotgun (WGS) entry which is preliminary data.</text>
</comment>
<name>A0A4Y2B3B5_ARAVE</name>
<sequence length="135" mass="15540">MESSRLKLKEQMRSFGMGQESNHVKQRRNESDFNGYLDEGPYQNSLPLESSENNGKSLTLPRQMKGCPPSDLLILQPTDARVYKSDRKGKKSRRRKESPQPLLQCSTQPFTLDDFVAKKLQDEQIDLCSEPYTDK</sequence>
<gene>
    <name evidence="2" type="ORF">AVEN_111347_1</name>
</gene>
<feature type="region of interest" description="Disordered" evidence="1">
    <location>
        <begin position="1"/>
        <end position="106"/>
    </location>
</feature>
<evidence type="ECO:0000256" key="1">
    <source>
        <dbReference type="SAM" id="MobiDB-lite"/>
    </source>
</evidence>
<evidence type="ECO:0000313" key="3">
    <source>
        <dbReference type="Proteomes" id="UP000499080"/>
    </source>
</evidence>
<keyword evidence="3" id="KW-1185">Reference proteome</keyword>
<proteinExistence type="predicted"/>
<feature type="compositionally biased region" description="Polar residues" evidence="1">
    <location>
        <begin position="42"/>
        <end position="57"/>
    </location>
</feature>
<feature type="non-terminal residue" evidence="2">
    <location>
        <position position="135"/>
    </location>
</feature>
<dbReference type="EMBL" id="BGPR01233993">
    <property type="protein sequence ID" value="GBL85969.1"/>
    <property type="molecule type" value="Genomic_DNA"/>
</dbReference>